<feature type="active site" description="Charge relay system" evidence="7">
    <location>
        <position position="191"/>
    </location>
</feature>
<dbReference type="PROSITE" id="PS51829">
    <property type="entry name" value="P_HOMO_B"/>
    <property type="match status" value="1"/>
</dbReference>
<keyword evidence="13" id="KW-1185">Reference proteome</keyword>
<evidence type="ECO:0000256" key="1">
    <source>
        <dbReference type="ARBA" id="ARBA00022670"/>
    </source>
</evidence>
<dbReference type="SUPFAM" id="SSF49785">
    <property type="entry name" value="Galactose-binding domain-like"/>
    <property type="match status" value="1"/>
</dbReference>
<dbReference type="InterPro" id="IPR038466">
    <property type="entry name" value="S8_pro-domain_sf"/>
</dbReference>
<evidence type="ECO:0000256" key="2">
    <source>
        <dbReference type="ARBA" id="ARBA00022685"/>
    </source>
</evidence>
<dbReference type="Gene3D" id="3.40.50.200">
    <property type="entry name" value="Peptidase S8/S53 domain"/>
    <property type="match status" value="1"/>
</dbReference>
<dbReference type="InterPro" id="IPR000209">
    <property type="entry name" value="Peptidase_S8/S53_dom"/>
</dbReference>
<feature type="signal peptide" evidence="10">
    <location>
        <begin position="1"/>
        <end position="21"/>
    </location>
</feature>
<dbReference type="PROSITE" id="PS51892">
    <property type="entry name" value="SUBTILASE"/>
    <property type="match status" value="1"/>
</dbReference>
<dbReference type="PANTHER" id="PTHR42884">
    <property type="entry name" value="PROPROTEIN CONVERTASE SUBTILISIN/KEXIN-RELATED"/>
    <property type="match status" value="1"/>
</dbReference>
<evidence type="ECO:0000256" key="8">
    <source>
        <dbReference type="SAM" id="MobiDB-lite"/>
    </source>
</evidence>
<protein>
    <recommendedName>
        <fullName evidence="11">P/Homo B domain-containing protein</fullName>
    </recommendedName>
</protein>
<dbReference type="SUPFAM" id="SSF52743">
    <property type="entry name" value="Subtilisin-like"/>
    <property type="match status" value="1"/>
</dbReference>
<name>A0ABN8NS07_9CNID</name>
<dbReference type="Pfam" id="PF16470">
    <property type="entry name" value="S8_pro-domain"/>
    <property type="match status" value="1"/>
</dbReference>
<organism evidence="12 13">
    <name type="scientific">Porites lobata</name>
    <dbReference type="NCBI Taxonomy" id="104759"/>
    <lineage>
        <taxon>Eukaryota</taxon>
        <taxon>Metazoa</taxon>
        <taxon>Cnidaria</taxon>
        <taxon>Anthozoa</taxon>
        <taxon>Hexacorallia</taxon>
        <taxon>Scleractinia</taxon>
        <taxon>Fungiina</taxon>
        <taxon>Poritidae</taxon>
        <taxon>Porites</taxon>
    </lineage>
</organism>
<evidence type="ECO:0000256" key="6">
    <source>
        <dbReference type="ARBA" id="ARBA00023145"/>
    </source>
</evidence>
<keyword evidence="6" id="KW-0865">Zymogen</keyword>
<dbReference type="Gene3D" id="3.30.70.850">
    <property type="entry name" value="Peptidase S8, pro-domain"/>
    <property type="match status" value="1"/>
</dbReference>
<comment type="caution">
    <text evidence="12">The sequence shown here is derived from an EMBL/GenBank/DDBJ whole genome shotgun (WGS) entry which is preliminary data.</text>
</comment>
<feature type="chain" id="PRO_5045476930" description="P/Homo B domain-containing protein" evidence="10">
    <location>
        <begin position="22"/>
        <end position="689"/>
    </location>
</feature>
<evidence type="ECO:0000313" key="12">
    <source>
        <dbReference type="EMBL" id="CAH3116366.1"/>
    </source>
</evidence>
<keyword evidence="3 10" id="KW-0732">Signal</keyword>
<evidence type="ECO:0000259" key="11">
    <source>
        <dbReference type="PROSITE" id="PS51829"/>
    </source>
</evidence>
<dbReference type="InterPro" id="IPR036852">
    <property type="entry name" value="Peptidase_S8/S53_dom_sf"/>
</dbReference>
<dbReference type="InterPro" id="IPR015500">
    <property type="entry name" value="Peptidase_S8_subtilisin-rel"/>
</dbReference>
<gene>
    <name evidence="12" type="ORF">PLOB_00024359</name>
</gene>
<keyword evidence="1 7" id="KW-0645">Protease</keyword>
<dbReference type="Pfam" id="PF00082">
    <property type="entry name" value="Peptidase_S8"/>
    <property type="match status" value="1"/>
</dbReference>
<dbReference type="EMBL" id="CALNXK010000029">
    <property type="protein sequence ID" value="CAH3116366.1"/>
    <property type="molecule type" value="Genomic_DNA"/>
</dbReference>
<proteinExistence type="inferred from homology"/>
<evidence type="ECO:0000256" key="7">
    <source>
        <dbReference type="PROSITE-ProRule" id="PRU01240"/>
    </source>
</evidence>
<accession>A0ABN8NS07</accession>
<dbReference type="InterPro" id="IPR032815">
    <property type="entry name" value="S8_pro-domain"/>
</dbReference>
<dbReference type="InterPro" id="IPR002884">
    <property type="entry name" value="P_dom"/>
</dbReference>
<evidence type="ECO:0000313" key="13">
    <source>
        <dbReference type="Proteomes" id="UP001159405"/>
    </source>
</evidence>
<dbReference type="InterPro" id="IPR034182">
    <property type="entry name" value="Kexin/furin"/>
</dbReference>
<keyword evidence="9" id="KW-0812">Transmembrane</keyword>
<sequence length="689" mass="75282">MNSTVALFFTIFMVFIFGSNALEYSNRWTVQIDGDNYEADRLARKYGFVNHGKIIDNYYSFQNQKVKRQSRRSSASLHKGLAMEPKVQMVEQQLLKSFKLLSESQVYRFNDRRWPDMWYINRADGPTYNVIDAWNSNITGKGVVVAVVDEGFDPQHPEIYDNYLQDGSASLDVVDNDTSPLPSSGDQLHGHGEKSAGVICAVANNRECGVGLAFNAKLGGIRLFFKKKASDADTARALSHATNLIDIYSNSWGPNSKGLEVEGPGPLTQRALKSGTEKGRRGLGSIYVFAAGNGGVLVKDSCAFNGYVNNIYTIAISGIKSDGSIPAFAEPCAGIMAVTYTKDMFGTREVITADTNKACTGNFGASSAAAAMASGLIALMLSANGDLSWRDVQHIIVRTARPDPVNINDGHWNINKADIKVNDYVGFGLMDAKRMVDVAVKWKRVPSIVTCTIPRRSVNRRIGSTGTSKETIDLSKWDDICGDKINYLEHVEVSVNLTYTLRGELLIKLTSPRETVSNLTHYREADAAFGAKDLNWVLMTLHNWGETAIGPWTLTMENSHPDHNNTGILFDWTLILHGTTLHPQSLLPGRSPKPPTSKKPSKPAGSTSKSISVSTEELLAQRGTSPQTDLAARVGLGVGLGVGILLVVFVVVAVVVVVVRRKKNRRNGKGVSTCARVTLVRTEEDCVEL</sequence>
<feature type="active site" description="Charge relay system" evidence="7">
    <location>
        <position position="367"/>
    </location>
</feature>
<evidence type="ECO:0000256" key="9">
    <source>
        <dbReference type="SAM" id="Phobius"/>
    </source>
</evidence>
<dbReference type="InterPro" id="IPR008979">
    <property type="entry name" value="Galactose-bd-like_sf"/>
</dbReference>
<feature type="domain" description="P/Homo B" evidence="11">
    <location>
        <begin position="444"/>
        <end position="582"/>
    </location>
</feature>
<feature type="region of interest" description="Disordered" evidence="8">
    <location>
        <begin position="584"/>
        <end position="615"/>
    </location>
</feature>
<evidence type="ECO:0000256" key="3">
    <source>
        <dbReference type="ARBA" id="ARBA00022729"/>
    </source>
</evidence>
<feature type="active site" description="Charge relay system" evidence="7">
    <location>
        <position position="149"/>
    </location>
</feature>
<dbReference type="Proteomes" id="UP001159405">
    <property type="component" value="Unassembled WGS sequence"/>
</dbReference>
<evidence type="ECO:0000256" key="5">
    <source>
        <dbReference type="ARBA" id="ARBA00022825"/>
    </source>
</evidence>
<keyword evidence="9" id="KW-0472">Membrane</keyword>
<reference evidence="12 13" key="1">
    <citation type="submission" date="2022-05" db="EMBL/GenBank/DDBJ databases">
        <authorList>
            <consortium name="Genoscope - CEA"/>
            <person name="William W."/>
        </authorList>
    </citation>
    <scope>NUCLEOTIDE SEQUENCE [LARGE SCALE GENOMIC DNA]</scope>
</reference>
<dbReference type="Gene3D" id="2.60.120.260">
    <property type="entry name" value="Galactose-binding domain-like"/>
    <property type="match status" value="1"/>
</dbReference>
<keyword evidence="2" id="KW-0165">Cleavage on pair of basic residues</keyword>
<dbReference type="CDD" id="cd04059">
    <property type="entry name" value="Peptidases_S8_Protein_convertases_Kexins_Furin-like"/>
    <property type="match status" value="1"/>
</dbReference>
<dbReference type="Pfam" id="PF01483">
    <property type="entry name" value="P_proprotein"/>
    <property type="match status" value="1"/>
</dbReference>
<feature type="transmembrane region" description="Helical" evidence="9">
    <location>
        <begin position="634"/>
        <end position="659"/>
    </location>
</feature>
<keyword evidence="4 7" id="KW-0378">Hydrolase</keyword>
<keyword evidence="5 7" id="KW-0720">Serine protease</keyword>
<comment type="similarity">
    <text evidence="7">Belongs to the peptidase S8 family.</text>
</comment>
<keyword evidence="9" id="KW-1133">Transmembrane helix</keyword>
<dbReference type="SUPFAM" id="SSF54897">
    <property type="entry name" value="Protease propeptides/inhibitors"/>
    <property type="match status" value="1"/>
</dbReference>
<evidence type="ECO:0000256" key="4">
    <source>
        <dbReference type="ARBA" id="ARBA00022801"/>
    </source>
</evidence>
<dbReference type="PRINTS" id="PR00723">
    <property type="entry name" value="SUBTILISIN"/>
</dbReference>
<dbReference type="PANTHER" id="PTHR42884:SF31">
    <property type="entry name" value="PROPROTEIN CONVERTASE SUBTILISIN_KEXIN TYPE 5"/>
    <property type="match status" value="1"/>
</dbReference>
<evidence type="ECO:0000256" key="10">
    <source>
        <dbReference type="SAM" id="SignalP"/>
    </source>
</evidence>